<reference evidence="1" key="1">
    <citation type="submission" date="2020-02" db="EMBL/GenBank/DDBJ databases">
        <title>The Isolation and identification of Lactobacillus and Bifidobacterium species from dairy as potential probiotics for calf scour mitigation.</title>
        <authorList>
            <person name="Dhadda K."/>
            <person name="Guan L."/>
            <person name="Chen Y."/>
            <person name="Malmuthuge N."/>
        </authorList>
    </citation>
    <scope>NUCLEOTIDE SEQUENCE</scope>
    <source>
        <strain evidence="1">B1</strain>
    </source>
</reference>
<organism evidence="1 2">
    <name type="scientific">Bifidobacterium longum subsp. longum</name>
    <dbReference type="NCBI Taxonomy" id="1679"/>
    <lineage>
        <taxon>Bacteria</taxon>
        <taxon>Bacillati</taxon>
        <taxon>Actinomycetota</taxon>
        <taxon>Actinomycetes</taxon>
        <taxon>Bifidobacteriales</taxon>
        <taxon>Bifidobacteriaceae</taxon>
        <taxon>Bifidobacterium</taxon>
    </lineage>
</organism>
<proteinExistence type="predicted"/>
<evidence type="ECO:0000313" key="1">
    <source>
        <dbReference type="EMBL" id="UNL82151.1"/>
    </source>
</evidence>
<dbReference type="Proteomes" id="UP000829452">
    <property type="component" value="Chromosome"/>
</dbReference>
<accession>A0A9Q8QTG0</accession>
<dbReference type="EMBL" id="CP049772">
    <property type="protein sequence ID" value="UNL82151.1"/>
    <property type="molecule type" value="Genomic_DNA"/>
</dbReference>
<evidence type="ECO:0000313" key="2">
    <source>
        <dbReference type="Proteomes" id="UP000829452"/>
    </source>
</evidence>
<protein>
    <submittedName>
        <fullName evidence="1">Uncharacterized protein</fullName>
    </submittedName>
</protein>
<gene>
    <name evidence="1" type="ORF">G8B11_07545</name>
</gene>
<dbReference type="RefSeq" id="WP_242075663.1">
    <property type="nucleotide sequence ID" value="NZ_CP049768.1"/>
</dbReference>
<sequence length="82" mass="9037">MYSAIGCHIQPFADNDAGNRNKVVVHGFVLMGFRIPLLVRIGHPDGHMHVGHLLGGELDDPVEMLHSPSDEVFEHDVDEAVQ</sequence>
<name>A0A9Q8QTG0_BIFLL</name>
<dbReference type="AlphaFoldDB" id="A0A9Q8QTG0"/>